<dbReference type="EMBL" id="CP103141">
    <property type="protein sequence ID" value="UVQ76510.1"/>
    <property type="molecule type" value="Genomic_DNA"/>
</dbReference>
<gene>
    <name evidence="4" type="ORF">ERS852461_00044</name>
    <name evidence="5" type="ORF">NXY30_09145</name>
</gene>
<proteinExistence type="predicted"/>
<dbReference type="GeneID" id="69588728"/>
<organism evidence="4 6">
    <name type="scientific">Bacteroides faecis</name>
    <dbReference type="NCBI Taxonomy" id="674529"/>
    <lineage>
        <taxon>Bacteria</taxon>
        <taxon>Pseudomonadati</taxon>
        <taxon>Bacteroidota</taxon>
        <taxon>Bacteroidia</taxon>
        <taxon>Bacteroidales</taxon>
        <taxon>Bacteroidaceae</taxon>
        <taxon>Bacteroides</taxon>
    </lineage>
</organism>
<protein>
    <submittedName>
        <fullName evidence="4">DNA-binding protein</fullName>
    </submittedName>
</protein>
<keyword evidence="1 4" id="KW-0238">DNA-binding</keyword>
<dbReference type="Pfam" id="PF18291">
    <property type="entry name" value="HU-HIG"/>
    <property type="match status" value="1"/>
</dbReference>
<keyword evidence="7" id="KW-1185">Reference proteome</keyword>
<evidence type="ECO:0000256" key="2">
    <source>
        <dbReference type="SAM" id="MobiDB-lite"/>
    </source>
</evidence>
<evidence type="ECO:0000313" key="6">
    <source>
        <dbReference type="Proteomes" id="UP000095606"/>
    </source>
</evidence>
<dbReference type="InterPro" id="IPR041607">
    <property type="entry name" value="HU-HIG"/>
</dbReference>
<feature type="region of interest" description="Disordered" evidence="2">
    <location>
        <begin position="130"/>
        <end position="172"/>
    </location>
</feature>
<dbReference type="InterPro" id="IPR005902">
    <property type="entry name" value="HU_DNA-bd_put"/>
</dbReference>
<dbReference type="GO" id="GO:0003677">
    <property type="term" value="F:DNA binding"/>
    <property type="evidence" value="ECO:0007669"/>
    <property type="project" value="UniProtKB-KW"/>
</dbReference>
<dbReference type="RefSeq" id="WP_055268537.1">
    <property type="nucleotide sequence ID" value="NZ_CAXKYA010000001.1"/>
</dbReference>
<sequence length="172" mass="18412">MAILFRKITRPTDLTDKNSAKKTYPQITYQYSTPSTLDEIAREIGQTSGVSEGESISVLKDFRTLLKKKLIDGRTVNISGLGYFYLAAQSKGTTRAEDFTAADISGLRICFRADKDIRLNTGTATRTDGLSLKDVDRVNNPSSGGSGNGSDPDDNNPGGGDGGDEEAPDPTV</sequence>
<reference evidence="5" key="2">
    <citation type="submission" date="2022-08" db="EMBL/GenBank/DDBJ databases">
        <title>Genome Sequencing of Bacteroides fragilis Group Isolates with Nanopore Technology.</title>
        <authorList>
            <person name="Tisza M.J."/>
            <person name="Smith D."/>
            <person name="Dekker J.P."/>
        </authorList>
    </citation>
    <scope>NUCLEOTIDE SEQUENCE</scope>
    <source>
        <strain evidence="5">BFG-527</strain>
    </source>
</reference>
<dbReference type="NCBIfam" id="TIGR01201">
    <property type="entry name" value="HU_rel"/>
    <property type="match status" value="1"/>
</dbReference>
<dbReference type="Proteomes" id="UP001060104">
    <property type="component" value="Chromosome"/>
</dbReference>
<evidence type="ECO:0000259" key="3">
    <source>
        <dbReference type="Pfam" id="PF18291"/>
    </source>
</evidence>
<feature type="domain" description="HU" evidence="3">
    <location>
        <begin position="1"/>
        <end position="121"/>
    </location>
</feature>
<evidence type="ECO:0000256" key="1">
    <source>
        <dbReference type="ARBA" id="ARBA00023125"/>
    </source>
</evidence>
<accession>A0A174EC14</accession>
<name>A0A174EC14_9BACE</name>
<evidence type="ECO:0000313" key="7">
    <source>
        <dbReference type="Proteomes" id="UP001060104"/>
    </source>
</evidence>
<evidence type="ECO:0000313" key="4">
    <source>
        <dbReference type="EMBL" id="CUO33845.1"/>
    </source>
</evidence>
<dbReference type="InterPro" id="IPR010992">
    <property type="entry name" value="IHF-like_DNA-bd_dom_sf"/>
</dbReference>
<dbReference type="EMBL" id="CZAE01000001">
    <property type="protein sequence ID" value="CUO33845.1"/>
    <property type="molecule type" value="Genomic_DNA"/>
</dbReference>
<reference evidence="4 6" key="1">
    <citation type="submission" date="2015-09" db="EMBL/GenBank/DDBJ databases">
        <authorList>
            <consortium name="Pathogen Informatics"/>
        </authorList>
    </citation>
    <scope>NUCLEOTIDE SEQUENCE [LARGE SCALE GENOMIC DNA]</scope>
    <source>
        <strain evidence="4 6">2789STDY5834846</strain>
    </source>
</reference>
<dbReference type="SUPFAM" id="SSF47729">
    <property type="entry name" value="IHF-like DNA-binding proteins"/>
    <property type="match status" value="1"/>
</dbReference>
<dbReference type="Proteomes" id="UP000095606">
    <property type="component" value="Unassembled WGS sequence"/>
</dbReference>
<feature type="compositionally biased region" description="Acidic residues" evidence="2">
    <location>
        <begin position="162"/>
        <end position="172"/>
    </location>
</feature>
<evidence type="ECO:0000313" key="5">
    <source>
        <dbReference type="EMBL" id="UVQ76510.1"/>
    </source>
</evidence>
<dbReference type="AlphaFoldDB" id="A0A174EC14"/>